<dbReference type="Proteomes" id="UP001165648">
    <property type="component" value="Unassembled WGS sequence"/>
</dbReference>
<feature type="domain" description="GTPase-associated system helical" evidence="1">
    <location>
        <begin position="8"/>
        <end position="423"/>
    </location>
</feature>
<dbReference type="RefSeq" id="WP_266106327.1">
    <property type="nucleotide sequence ID" value="NZ_JANIDW010000001.1"/>
</dbReference>
<protein>
    <recommendedName>
        <fullName evidence="1">GTPase-associated system helical domain-containing protein</fullName>
    </recommendedName>
</protein>
<sequence length="438" mass="46150">MATDILIRFLGAGLINVGGDDSKFDRLKETAADLGATLKKTPSMAAAFALIAFDPEAPADDPVIKKVVEALQKRWATYVNTFSGTPVAVIRAILLDALVHAADGDDTIGVAFVTSARNALPFMEAGNERAIWTDVVANIERRVDARAEAEWATPSSITVPAMSFEAPKAVSTGATFGSVDKEALTNQILAAAGPYTATGANPHWPNSNPQNWAQEFSTRLAAAIANTVDALGKEANVEPIDLSGPLKGLAQAVTTHVEAALQAVTGGTAGLQRRTDLIWWKETLYSPSARVSYRGMPTSTAAALMAFDLHQQVPTFSPASVAAFLHEAVLTLPSLDPAEGRPIRSLLEEAMASPELTPLREAAAQLVQDLTGRGPVLALLGHGSGRSTLDDDGFRAHVGVPAATPLTVPGWATWLFRELQAARAAQEGAEAKKQGHKS</sequence>
<proteinExistence type="predicted"/>
<accession>A0ABT3W4T6</accession>
<comment type="caution">
    <text evidence="2">The sequence shown here is derived from an EMBL/GenBank/DDBJ whole genome shotgun (WGS) entry which is preliminary data.</text>
</comment>
<evidence type="ECO:0000313" key="2">
    <source>
        <dbReference type="EMBL" id="MCX5614077.1"/>
    </source>
</evidence>
<reference evidence="2 3" key="1">
    <citation type="submission" date="2022-07" db="EMBL/GenBank/DDBJ databases">
        <title>Bombella genomes.</title>
        <authorList>
            <person name="Harer L."/>
            <person name="Styblova S."/>
            <person name="Ehrmann M."/>
        </authorList>
    </citation>
    <scope>NUCLEOTIDE SEQUENCE [LARGE SCALE GENOMIC DNA]</scope>
    <source>
        <strain evidence="2 3">TMW 2.2558</strain>
    </source>
</reference>
<organism evidence="2 3">
    <name type="scientific">Bombella saccharophila</name>
    <dbReference type="NCBI Taxonomy" id="2967338"/>
    <lineage>
        <taxon>Bacteria</taxon>
        <taxon>Pseudomonadati</taxon>
        <taxon>Pseudomonadota</taxon>
        <taxon>Alphaproteobacteria</taxon>
        <taxon>Acetobacterales</taxon>
        <taxon>Acetobacteraceae</taxon>
        <taxon>Bombella</taxon>
    </lineage>
</organism>
<dbReference type="InterPro" id="IPR045523">
    <property type="entry name" value="GASH"/>
</dbReference>
<gene>
    <name evidence="2" type="ORF">NQF64_02275</name>
</gene>
<keyword evidence="3" id="KW-1185">Reference proteome</keyword>
<evidence type="ECO:0000313" key="3">
    <source>
        <dbReference type="Proteomes" id="UP001165648"/>
    </source>
</evidence>
<dbReference type="EMBL" id="JANIDW010000001">
    <property type="protein sequence ID" value="MCX5614077.1"/>
    <property type="molecule type" value="Genomic_DNA"/>
</dbReference>
<evidence type="ECO:0000259" key="1">
    <source>
        <dbReference type="Pfam" id="PF19994"/>
    </source>
</evidence>
<dbReference type="Pfam" id="PF19994">
    <property type="entry name" value="GASH"/>
    <property type="match status" value="1"/>
</dbReference>
<name>A0ABT3W4T6_9PROT</name>